<dbReference type="InterPro" id="IPR036390">
    <property type="entry name" value="WH_DNA-bd_sf"/>
</dbReference>
<dbReference type="SUPFAM" id="SSF46785">
    <property type="entry name" value="Winged helix' DNA-binding domain"/>
    <property type="match status" value="1"/>
</dbReference>
<gene>
    <name evidence="2" type="ORF">MRBLWS13_001129</name>
</gene>
<dbReference type="EMBL" id="CP151632">
    <property type="protein sequence ID" value="WZO33502.1"/>
    <property type="molecule type" value="Genomic_DNA"/>
</dbReference>
<dbReference type="AlphaFoldDB" id="A0AAU6S9J4"/>
<organism evidence="2">
    <name type="scientific">Microbacterium sp. LWS13-1.2</name>
    <dbReference type="NCBI Taxonomy" id="3135264"/>
    <lineage>
        <taxon>Bacteria</taxon>
        <taxon>Bacillati</taxon>
        <taxon>Actinomycetota</taxon>
        <taxon>Actinomycetes</taxon>
        <taxon>Micrococcales</taxon>
        <taxon>Microbacteriaceae</taxon>
        <taxon>Microbacterium</taxon>
    </lineage>
</organism>
<evidence type="ECO:0000313" key="2">
    <source>
        <dbReference type="EMBL" id="WZO33502.1"/>
    </source>
</evidence>
<protein>
    <submittedName>
        <fullName evidence="2">Uncharacterized protein</fullName>
    </submittedName>
</protein>
<accession>A0AAU6S9J4</accession>
<name>A0AAU6S9J4_9MICO</name>
<reference evidence="2" key="1">
    <citation type="submission" date="2024-04" db="EMBL/GenBank/DDBJ databases">
        <authorList>
            <person name="Roder T."/>
            <person name="Oberhansli S."/>
            <person name="Kreuzer M."/>
        </authorList>
    </citation>
    <scope>NUCLEOTIDE SEQUENCE</scope>
    <source>
        <strain evidence="2">LWS13-1.2</strain>
    </source>
</reference>
<feature type="region of interest" description="Disordered" evidence="1">
    <location>
        <begin position="118"/>
        <end position="138"/>
    </location>
</feature>
<evidence type="ECO:0000256" key="1">
    <source>
        <dbReference type="SAM" id="MobiDB-lite"/>
    </source>
</evidence>
<sequence length="138" mass="14785">MPRSGTVTVSDAAADARGSKPYTVTDAGRRAWREWMLSPVTGGDIETIALARTFFVGLLDERSERRQVVGAIRARVESHLAELDAVARGVDAAEIPAEFADVFAFSARRWITASGRISSPIPGATSSPQASMRKAPAR</sequence>
<proteinExistence type="predicted"/>
<dbReference type="RefSeq" id="WP_349428047.1">
    <property type="nucleotide sequence ID" value="NZ_CP151632.1"/>
</dbReference>